<evidence type="ECO:0000256" key="13">
    <source>
        <dbReference type="ARBA" id="ARBA00036671"/>
    </source>
</evidence>
<comment type="subcellular location">
    <subcellularLocation>
        <location evidence="14">Endoplasmic reticulum membrane</location>
        <topology evidence="14">Multi-pass membrane protein</topology>
    </subcellularLocation>
    <subcellularLocation>
        <location evidence="1">Membrane</location>
        <topology evidence="1">Multi-pass membrane protein</topology>
    </subcellularLocation>
</comment>
<evidence type="ECO:0000256" key="10">
    <source>
        <dbReference type="ARBA" id="ARBA00023136"/>
    </source>
</evidence>
<proteinExistence type="inferred from homology"/>
<dbReference type="GeneID" id="30149613"/>
<keyword evidence="6 14" id="KW-0812">Transmembrane</keyword>
<dbReference type="PANTHER" id="PTHR11035">
    <property type="entry name" value="VERY-LONG-CHAIN (3R)-3-HYDROXYACYL-COA DEHYDRATASE"/>
    <property type="match status" value="1"/>
</dbReference>
<comment type="catalytic activity">
    <reaction evidence="13 14">
        <text>a very-long-chain (3R)-3-hydroxyacyl-CoA = a very-long-chain (2E)-enoyl-CoA + H2O</text>
        <dbReference type="Rhea" id="RHEA:45812"/>
        <dbReference type="ChEBI" id="CHEBI:15377"/>
        <dbReference type="ChEBI" id="CHEBI:83728"/>
        <dbReference type="ChEBI" id="CHEBI:85440"/>
        <dbReference type="EC" id="4.2.1.134"/>
    </reaction>
</comment>
<dbReference type="GO" id="GO:0102158">
    <property type="term" value="F:very-long-chain (3R)-3-hydroxyacyl-CoA dehydratase activity"/>
    <property type="evidence" value="ECO:0007669"/>
    <property type="project" value="UniProtKB-EC"/>
</dbReference>
<feature type="transmembrane region" description="Helical" evidence="14">
    <location>
        <begin position="186"/>
        <end position="207"/>
    </location>
</feature>
<comment type="pathway">
    <text evidence="2 14">Lipid metabolism; fatty acid biosynthesis.</text>
</comment>
<evidence type="ECO:0000256" key="5">
    <source>
        <dbReference type="ARBA" id="ARBA00022516"/>
    </source>
</evidence>
<evidence type="ECO:0000256" key="9">
    <source>
        <dbReference type="ARBA" id="ARBA00023098"/>
    </source>
</evidence>
<keyword evidence="11 14" id="KW-0275">Fatty acid biosynthesis</keyword>
<dbReference type="AlphaFoldDB" id="A0A1E3QQT8"/>
<keyword evidence="10 14" id="KW-0472">Membrane</keyword>
<dbReference type="GO" id="GO:0030148">
    <property type="term" value="P:sphingolipid biosynthetic process"/>
    <property type="evidence" value="ECO:0007669"/>
    <property type="project" value="TreeGrafter"/>
</dbReference>
<feature type="transmembrane region" description="Helical" evidence="14">
    <location>
        <begin position="151"/>
        <end position="171"/>
    </location>
</feature>
<keyword evidence="7 14" id="KW-0276">Fatty acid metabolism</keyword>
<evidence type="ECO:0000256" key="8">
    <source>
        <dbReference type="ARBA" id="ARBA00022989"/>
    </source>
</evidence>
<keyword evidence="5 14" id="KW-0444">Lipid biosynthesis</keyword>
<dbReference type="EMBL" id="KV454431">
    <property type="protein sequence ID" value="ODQ80020.1"/>
    <property type="molecule type" value="Genomic_DNA"/>
</dbReference>
<keyword evidence="9 14" id="KW-0443">Lipid metabolism</keyword>
<dbReference type="GO" id="GO:0042761">
    <property type="term" value="P:very long-chain fatty acid biosynthetic process"/>
    <property type="evidence" value="ECO:0007669"/>
    <property type="project" value="TreeGrafter"/>
</dbReference>
<comment type="similarity">
    <text evidence="3 14">Belongs to the very long-chain fatty acids dehydratase HACD family.</text>
</comment>
<dbReference type="RefSeq" id="XP_018985348.1">
    <property type="nucleotide sequence ID" value="XM_019131760.1"/>
</dbReference>
<evidence type="ECO:0000256" key="12">
    <source>
        <dbReference type="ARBA" id="ARBA00023239"/>
    </source>
</evidence>
<dbReference type="UniPathway" id="UPA00094"/>
<keyword evidence="8 14" id="KW-1133">Transmembrane helix</keyword>
<feature type="transmembrane region" description="Helical" evidence="14">
    <location>
        <begin position="78"/>
        <end position="100"/>
    </location>
</feature>
<reference evidence="16" key="1">
    <citation type="submission" date="2016-05" db="EMBL/GenBank/DDBJ databases">
        <title>Comparative genomics of biotechnologically important yeasts.</title>
        <authorList>
            <consortium name="DOE Joint Genome Institute"/>
            <person name="Riley R."/>
            <person name="Haridas S."/>
            <person name="Wolfe K.H."/>
            <person name="Lopes M.R."/>
            <person name="Hittinger C.T."/>
            <person name="Goker M."/>
            <person name="Salamov A."/>
            <person name="Wisecaver J."/>
            <person name="Long T.M."/>
            <person name="Aerts A.L."/>
            <person name="Barry K."/>
            <person name="Choi C."/>
            <person name="Clum A."/>
            <person name="Coughlan A.Y."/>
            <person name="Deshpande S."/>
            <person name="Douglass A.P."/>
            <person name="Hanson S.J."/>
            <person name="Klenk H.-P."/>
            <person name="Labutti K."/>
            <person name="Lapidus A."/>
            <person name="Lindquist E."/>
            <person name="Lipzen A."/>
            <person name="Meier-Kolthoff J.P."/>
            <person name="Ohm R.A."/>
            <person name="Otillar R.P."/>
            <person name="Pangilinan J."/>
            <person name="Peng Y."/>
            <person name="Rokas A."/>
            <person name="Rosa C.A."/>
            <person name="Scheuner C."/>
            <person name="Sibirny A.A."/>
            <person name="Slot J.C."/>
            <person name="Stielow J.B."/>
            <person name="Sun H."/>
            <person name="Kurtzman C.P."/>
            <person name="Blackwell M."/>
            <person name="Grigoriev I.V."/>
            <person name="Jeffries T.W."/>
        </authorList>
    </citation>
    <scope>NUCLEOTIDE SEQUENCE [LARGE SCALE GENOMIC DNA]</scope>
    <source>
        <strain evidence="16">NRRL Y-12698</strain>
    </source>
</reference>
<keyword evidence="12 14" id="KW-0456">Lyase</keyword>
<gene>
    <name evidence="15" type="ORF">BABINDRAFT_36251</name>
</gene>
<dbReference type="InterPro" id="IPR007482">
    <property type="entry name" value="Tyr_Pase-like_PTPLA"/>
</dbReference>
<dbReference type="EC" id="4.2.1.134" evidence="4 14"/>
<evidence type="ECO:0000256" key="11">
    <source>
        <dbReference type="ARBA" id="ARBA00023160"/>
    </source>
</evidence>
<evidence type="ECO:0000313" key="16">
    <source>
        <dbReference type="Proteomes" id="UP000094336"/>
    </source>
</evidence>
<protein>
    <recommendedName>
        <fullName evidence="4 14">Very-long-chain (3R)-3-hydroxyacyl-CoA dehydratase</fullName>
        <ecNumber evidence="4 14">4.2.1.134</ecNumber>
    </recommendedName>
</protein>
<evidence type="ECO:0000256" key="1">
    <source>
        <dbReference type="ARBA" id="ARBA00004141"/>
    </source>
</evidence>
<sequence>MKPKTLTKTSVFPFWLCNYNLLSGFLWGLLLIQTSYLQFKPLGGQPRLFQATYSNLLVIETLALVELYNAAAGIVKSSVFTTFIQLYARFSIIWGLLYPFSDSDFNNSTSCYYYMVVAWSVTEVIRYNYYAANMIFQGEPGKVLTWLRYNTFLVMYPLGLFCEVSILLGNFPDFVAALGGSRAAELFFYTLLLLYIPGFSLLYGHMLKQRKKIMRKF</sequence>
<evidence type="ECO:0000256" key="7">
    <source>
        <dbReference type="ARBA" id="ARBA00022832"/>
    </source>
</evidence>
<dbReference type="GO" id="GO:0005789">
    <property type="term" value="C:endoplasmic reticulum membrane"/>
    <property type="evidence" value="ECO:0007669"/>
    <property type="project" value="UniProtKB-SubCell"/>
</dbReference>
<feature type="transmembrane region" description="Helical" evidence="14">
    <location>
        <begin position="112"/>
        <end position="130"/>
    </location>
</feature>
<dbReference type="OrthoDB" id="46988at2759"/>
<dbReference type="STRING" id="984486.A0A1E3QQT8"/>
<evidence type="ECO:0000313" key="15">
    <source>
        <dbReference type="EMBL" id="ODQ80020.1"/>
    </source>
</evidence>
<dbReference type="Pfam" id="PF04387">
    <property type="entry name" value="PTPLA"/>
    <property type="match status" value="1"/>
</dbReference>
<accession>A0A1E3QQT8</accession>
<name>A0A1E3QQT8_9ASCO</name>
<dbReference type="PANTHER" id="PTHR11035:SF3">
    <property type="entry name" value="VERY-LONG-CHAIN (3R)-3-HYDROXYACYL-COA DEHYDRATASE"/>
    <property type="match status" value="1"/>
</dbReference>
<dbReference type="Proteomes" id="UP000094336">
    <property type="component" value="Unassembled WGS sequence"/>
</dbReference>
<comment type="function">
    <text evidence="14">Catalyzes the third of the four reactions of the long-chain fatty acids elongation cycle. This endoplasmic reticulum-bound enzymatic process, allows the addition of two carbons to the chain of long- and very long-chain fatty acids/VLCFAs per cycle. This enzyme catalyzes the dehydration of the 3-hydroxyacyl-CoA intermediate into trans-2,3-enoyl-CoA, within each cycle of fatty acid elongation. Thereby, it participates to the production of VLCFAs of different chain lengths that are involved in multiple biological processes as precursors of membrane lipids and lipid mediators.</text>
</comment>
<evidence type="ECO:0000256" key="14">
    <source>
        <dbReference type="RuleBase" id="RU363109"/>
    </source>
</evidence>
<feature type="transmembrane region" description="Helical" evidence="14">
    <location>
        <begin position="52"/>
        <end position="71"/>
    </location>
</feature>
<evidence type="ECO:0000256" key="2">
    <source>
        <dbReference type="ARBA" id="ARBA00005194"/>
    </source>
</evidence>
<evidence type="ECO:0000256" key="6">
    <source>
        <dbReference type="ARBA" id="ARBA00022692"/>
    </source>
</evidence>
<evidence type="ECO:0000256" key="4">
    <source>
        <dbReference type="ARBA" id="ARBA00013122"/>
    </source>
</evidence>
<keyword evidence="14" id="KW-0256">Endoplasmic reticulum</keyword>
<feature type="transmembrane region" description="Helical" evidence="14">
    <location>
        <begin position="12"/>
        <end position="32"/>
    </location>
</feature>
<organism evidence="15 16">
    <name type="scientific">Babjeviella inositovora NRRL Y-12698</name>
    <dbReference type="NCBI Taxonomy" id="984486"/>
    <lineage>
        <taxon>Eukaryota</taxon>
        <taxon>Fungi</taxon>
        <taxon>Dikarya</taxon>
        <taxon>Ascomycota</taxon>
        <taxon>Saccharomycotina</taxon>
        <taxon>Pichiomycetes</taxon>
        <taxon>Serinales incertae sedis</taxon>
        <taxon>Babjeviella</taxon>
    </lineage>
</organism>
<dbReference type="GO" id="GO:0030497">
    <property type="term" value="P:fatty acid elongation"/>
    <property type="evidence" value="ECO:0007669"/>
    <property type="project" value="TreeGrafter"/>
</dbReference>
<evidence type="ECO:0000256" key="3">
    <source>
        <dbReference type="ARBA" id="ARBA00007811"/>
    </source>
</evidence>
<keyword evidence="16" id="KW-1185">Reference proteome</keyword>